<dbReference type="CDD" id="cd11283">
    <property type="entry name" value="ADF_GMF-beta_like"/>
    <property type="match status" value="1"/>
</dbReference>
<dbReference type="InterPro" id="IPR002108">
    <property type="entry name" value="ADF-H"/>
</dbReference>
<dbReference type="EMBL" id="JANIEX010000392">
    <property type="protein sequence ID" value="KAJ3567725.1"/>
    <property type="molecule type" value="Genomic_DNA"/>
</dbReference>
<dbReference type="PANTHER" id="PTHR11249">
    <property type="entry name" value="GLIAL FACTOR NATURATION FACTOR"/>
    <property type="match status" value="1"/>
</dbReference>
<dbReference type="SUPFAM" id="SSF55753">
    <property type="entry name" value="Actin depolymerizing proteins"/>
    <property type="match status" value="1"/>
</dbReference>
<evidence type="ECO:0000256" key="2">
    <source>
        <dbReference type="PIRNR" id="PIRNR001788"/>
    </source>
</evidence>
<proteinExistence type="inferred from homology"/>
<dbReference type="AlphaFoldDB" id="A0AAD5VU91"/>
<name>A0AAD5VU91_9AGAR</name>
<dbReference type="GO" id="GO:0034316">
    <property type="term" value="P:negative regulation of Arp2/3 complex-mediated actin nucleation"/>
    <property type="evidence" value="ECO:0007669"/>
    <property type="project" value="TreeGrafter"/>
</dbReference>
<dbReference type="SMART" id="SM00102">
    <property type="entry name" value="ADF"/>
    <property type="match status" value="1"/>
</dbReference>
<dbReference type="InterPro" id="IPR011171">
    <property type="entry name" value="GMF"/>
</dbReference>
<accession>A0AAD5VU91</accession>
<dbReference type="PIRSF" id="PIRSF001788">
    <property type="entry name" value="GMF-beta"/>
    <property type="match status" value="1"/>
</dbReference>
<organism evidence="4 5">
    <name type="scientific">Leucocoprinus birnbaumii</name>
    <dbReference type="NCBI Taxonomy" id="56174"/>
    <lineage>
        <taxon>Eukaryota</taxon>
        <taxon>Fungi</taxon>
        <taxon>Dikarya</taxon>
        <taxon>Basidiomycota</taxon>
        <taxon>Agaricomycotina</taxon>
        <taxon>Agaricomycetes</taxon>
        <taxon>Agaricomycetidae</taxon>
        <taxon>Agaricales</taxon>
        <taxon>Agaricineae</taxon>
        <taxon>Agaricaceae</taxon>
        <taxon>Leucocoprinus</taxon>
    </lineage>
</organism>
<dbReference type="Gene3D" id="3.40.20.10">
    <property type="entry name" value="Severin"/>
    <property type="match status" value="1"/>
</dbReference>
<dbReference type="Proteomes" id="UP001213000">
    <property type="component" value="Unassembled WGS sequence"/>
</dbReference>
<dbReference type="Pfam" id="PF00241">
    <property type="entry name" value="Cofilin_ADF"/>
    <property type="match status" value="1"/>
</dbReference>
<protein>
    <recommendedName>
        <fullName evidence="3">ADF-H domain-containing protein</fullName>
    </recommendedName>
</protein>
<reference evidence="4" key="1">
    <citation type="submission" date="2022-07" db="EMBL/GenBank/DDBJ databases">
        <title>Genome Sequence of Leucocoprinus birnbaumii.</title>
        <authorList>
            <person name="Buettner E."/>
        </authorList>
    </citation>
    <scope>NUCLEOTIDE SEQUENCE</scope>
    <source>
        <strain evidence="4">VT141</strain>
    </source>
</reference>
<evidence type="ECO:0000313" key="4">
    <source>
        <dbReference type="EMBL" id="KAJ3567725.1"/>
    </source>
</evidence>
<sequence>MSSTVDIPQSIKDALRKFRFARRDSGSAAIVIKINKAKLIMEEVEQFDEISIEDLAEELPENAPRYVVLSHELNHPDGRKSFPLVLINWAPTSSEIGTLTLHASALINFQTTAGVSKVIEIRDGPEALTTQAVDTFLGANKP</sequence>
<dbReference type="GO" id="GO:0003779">
    <property type="term" value="F:actin binding"/>
    <property type="evidence" value="ECO:0007669"/>
    <property type="project" value="InterPro"/>
</dbReference>
<comment type="similarity">
    <text evidence="1 2">Belongs to the actin-binding proteins ADF family. GMF subfamily.</text>
</comment>
<dbReference type="PROSITE" id="PS51263">
    <property type="entry name" value="ADF_H"/>
    <property type="match status" value="1"/>
</dbReference>
<keyword evidence="2" id="KW-0963">Cytoplasm</keyword>
<keyword evidence="2" id="KW-0539">Nucleus</keyword>
<feature type="domain" description="ADF-H" evidence="3">
    <location>
        <begin position="2"/>
        <end position="137"/>
    </location>
</feature>
<dbReference type="GO" id="GO:0030479">
    <property type="term" value="C:actin cortical patch"/>
    <property type="evidence" value="ECO:0007669"/>
    <property type="project" value="TreeGrafter"/>
</dbReference>
<dbReference type="InterPro" id="IPR029006">
    <property type="entry name" value="ADF-H/Gelsolin-like_dom_sf"/>
</dbReference>
<evidence type="ECO:0000313" key="5">
    <source>
        <dbReference type="Proteomes" id="UP001213000"/>
    </source>
</evidence>
<evidence type="ECO:0000256" key="1">
    <source>
        <dbReference type="ARBA" id="ARBA00010055"/>
    </source>
</evidence>
<gene>
    <name evidence="4" type="ORF">NP233_g6186</name>
</gene>
<dbReference type="GO" id="GO:0071933">
    <property type="term" value="F:Arp2/3 complex binding"/>
    <property type="evidence" value="ECO:0007669"/>
    <property type="project" value="InterPro"/>
</dbReference>
<comment type="subcellular location">
    <subcellularLocation>
        <location evidence="2">Cytoplasm</location>
    </subcellularLocation>
    <subcellularLocation>
        <location evidence="2">Nucleus</location>
    </subcellularLocation>
</comment>
<evidence type="ECO:0000259" key="3">
    <source>
        <dbReference type="PROSITE" id="PS51263"/>
    </source>
</evidence>
<dbReference type="GO" id="GO:0071846">
    <property type="term" value="P:actin filament debranching"/>
    <property type="evidence" value="ECO:0007669"/>
    <property type="project" value="InterPro"/>
</dbReference>
<dbReference type="GO" id="GO:0005634">
    <property type="term" value="C:nucleus"/>
    <property type="evidence" value="ECO:0007669"/>
    <property type="project" value="UniProtKB-SubCell"/>
</dbReference>
<dbReference type="PANTHER" id="PTHR11249:SF2">
    <property type="entry name" value="GLIA MATURATION FACTOR"/>
    <property type="match status" value="1"/>
</dbReference>
<keyword evidence="5" id="KW-1185">Reference proteome</keyword>
<comment type="caution">
    <text evidence="4">The sequence shown here is derived from an EMBL/GenBank/DDBJ whole genome shotgun (WGS) entry which is preliminary data.</text>
</comment>